<protein>
    <submittedName>
        <fullName evidence="1">Uncharacterized protein</fullName>
    </submittedName>
</protein>
<comment type="caution">
    <text evidence="1">The sequence shown here is derived from an EMBL/GenBank/DDBJ whole genome shotgun (WGS) entry which is preliminary data.</text>
</comment>
<gene>
    <name evidence="1" type="ORF">S03H2_61459</name>
</gene>
<accession>X1IMN5</accession>
<evidence type="ECO:0000313" key="1">
    <source>
        <dbReference type="EMBL" id="GAH83711.1"/>
    </source>
</evidence>
<feature type="non-terminal residue" evidence="1">
    <location>
        <position position="1"/>
    </location>
</feature>
<dbReference type="InterPro" id="IPR046349">
    <property type="entry name" value="C1-like_sf"/>
</dbReference>
<dbReference type="SUPFAM" id="SSF57889">
    <property type="entry name" value="Cysteine-rich domain"/>
    <property type="match status" value="1"/>
</dbReference>
<dbReference type="InterPro" id="IPR013083">
    <property type="entry name" value="Znf_RING/FYVE/PHD"/>
</dbReference>
<reference evidence="1" key="1">
    <citation type="journal article" date="2014" name="Front. Microbiol.">
        <title>High frequency of phylogenetically diverse reductive dehalogenase-homologous genes in deep subseafloor sedimentary metagenomes.</title>
        <authorList>
            <person name="Kawai M."/>
            <person name="Futagami T."/>
            <person name="Toyoda A."/>
            <person name="Takaki Y."/>
            <person name="Nishi S."/>
            <person name="Hori S."/>
            <person name="Arai W."/>
            <person name="Tsubouchi T."/>
            <person name="Morono Y."/>
            <person name="Uchiyama I."/>
            <person name="Ito T."/>
            <person name="Fujiyama A."/>
            <person name="Inagaki F."/>
            <person name="Takami H."/>
        </authorList>
    </citation>
    <scope>NUCLEOTIDE SEQUENCE</scope>
    <source>
        <strain evidence="1">Expedition CK06-06</strain>
    </source>
</reference>
<proteinExistence type="predicted"/>
<dbReference type="AlphaFoldDB" id="X1IMN5"/>
<organism evidence="1">
    <name type="scientific">marine sediment metagenome</name>
    <dbReference type="NCBI Taxonomy" id="412755"/>
    <lineage>
        <taxon>unclassified sequences</taxon>
        <taxon>metagenomes</taxon>
        <taxon>ecological metagenomes</taxon>
    </lineage>
</organism>
<name>X1IMN5_9ZZZZ</name>
<dbReference type="EMBL" id="BARU01039674">
    <property type="protein sequence ID" value="GAH83711.1"/>
    <property type="molecule type" value="Genomic_DNA"/>
</dbReference>
<dbReference type="Gene3D" id="3.30.40.10">
    <property type="entry name" value="Zinc/RING finger domain, C3HC4 (zinc finger)"/>
    <property type="match status" value="1"/>
</dbReference>
<sequence length="103" mass="12123">SFQKEDLGKKEKMALRKIKQNEVLPEQEDLLDENITNQAKIDPKTESELEIEEREFICVVCRDHIDGPVYICPRCKTFYCVKCATALKDENENCWSCNYQFKL</sequence>